<protein>
    <recommendedName>
        <fullName evidence="11">Trafficking protein particle complex subunit</fullName>
    </recommendedName>
</protein>
<comment type="subcellular location">
    <subcellularLocation>
        <location evidence="3">Endoplasmic reticulum</location>
    </subcellularLocation>
    <subcellularLocation>
        <location evidence="2 11">Golgi apparatus</location>
        <location evidence="2 11">cis-Golgi network</location>
    </subcellularLocation>
</comment>
<dbReference type="InterPro" id="IPR016721">
    <property type="entry name" value="Bet3"/>
</dbReference>
<evidence type="ECO:0000256" key="2">
    <source>
        <dbReference type="ARBA" id="ARBA00004222"/>
    </source>
</evidence>
<dbReference type="eggNOG" id="KOG3330">
    <property type="taxonomic scope" value="Eukaryota"/>
</dbReference>
<dbReference type="RefSeq" id="XP_002117038.1">
    <property type="nucleotide sequence ID" value="XM_002117002.1"/>
</dbReference>
<dbReference type="Proteomes" id="UP000009022">
    <property type="component" value="Unassembled WGS sequence"/>
</dbReference>
<evidence type="ECO:0000256" key="6">
    <source>
        <dbReference type="ARBA" id="ARBA00022824"/>
    </source>
</evidence>
<keyword evidence="9" id="KW-0564">Palmitate</keyword>
<dbReference type="GO" id="GO:0030008">
    <property type="term" value="C:TRAPP complex"/>
    <property type="evidence" value="ECO:0000318"/>
    <property type="project" value="GO_Central"/>
</dbReference>
<proteinExistence type="inferred from homology"/>
<organism evidence="12 13">
    <name type="scientific">Trichoplax adhaerens</name>
    <name type="common">Trichoplax reptans</name>
    <dbReference type="NCBI Taxonomy" id="10228"/>
    <lineage>
        <taxon>Eukaryota</taxon>
        <taxon>Metazoa</taxon>
        <taxon>Placozoa</taxon>
        <taxon>Uniplacotomia</taxon>
        <taxon>Trichoplacea</taxon>
        <taxon>Trichoplacidae</taxon>
        <taxon>Trichoplax</taxon>
    </lineage>
</organism>
<gene>
    <name evidence="12" type="ORF">TRIADDRAFT_50982</name>
</gene>
<dbReference type="Gene3D" id="3.30.1380.20">
    <property type="entry name" value="Trafficking protein particle complex subunit 3"/>
    <property type="match status" value="1"/>
</dbReference>
<dbReference type="CTD" id="6758322"/>
<evidence type="ECO:0000256" key="1">
    <source>
        <dbReference type="ARBA" id="ARBA00002910"/>
    </source>
</evidence>
<dbReference type="PANTHER" id="PTHR13048">
    <property type="entry name" value="TRAFFICKING PROTEIN PARTICLE COMPLEX SUBUNIT 3"/>
    <property type="match status" value="1"/>
</dbReference>
<evidence type="ECO:0000256" key="10">
    <source>
        <dbReference type="ARBA" id="ARBA00023288"/>
    </source>
</evidence>
<dbReference type="GO" id="GO:0006891">
    <property type="term" value="P:intra-Golgi vesicle-mediated transport"/>
    <property type="evidence" value="ECO:0000318"/>
    <property type="project" value="GO_Central"/>
</dbReference>
<evidence type="ECO:0000256" key="3">
    <source>
        <dbReference type="ARBA" id="ARBA00004240"/>
    </source>
</evidence>
<sequence length="181" mass="20466">MSRQTPRVSVEGRKFSSEVFALTYGALVAQLLKDYENDDDVNKQLDKMGYSMGVRMIEDFLARNNIGRCHDFRDTADIIAKNGFKTFLGITPNVTNWSTDGKEFSLILDNNPLTEFVELPENHSSLSFSNILCGALRGALEMVQMEVEVWFVQDSLKGDDTTEIRLKFIKKLEDALPDGED</sequence>
<dbReference type="Pfam" id="PF04051">
    <property type="entry name" value="TRAPP"/>
    <property type="match status" value="1"/>
</dbReference>
<comment type="function">
    <text evidence="1 11">May play a role in vesicular transport from endoplasmic reticulum to Golgi.</text>
</comment>
<comment type="subunit">
    <text evidence="11">Homodimer.</text>
</comment>
<dbReference type="GeneID" id="6758322"/>
<evidence type="ECO:0000256" key="8">
    <source>
        <dbReference type="ARBA" id="ARBA00023034"/>
    </source>
</evidence>
<dbReference type="OMA" id="MVQMQVQ"/>
<accession>B3S9Y0</accession>
<dbReference type="FunCoup" id="B3S9Y0">
    <property type="interactions" value="2254"/>
</dbReference>
<dbReference type="PIRSF" id="PIRSF018293">
    <property type="entry name" value="TRAPP_I_complex_Bet3"/>
    <property type="match status" value="1"/>
</dbReference>
<evidence type="ECO:0000256" key="11">
    <source>
        <dbReference type="PIRNR" id="PIRNR018293"/>
    </source>
</evidence>
<name>B3S9Y0_TRIAD</name>
<dbReference type="GO" id="GO:0005829">
    <property type="term" value="C:cytosol"/>
    <property type="evidence" value="ECO:0000318"/>
    <property type="project" value="GO_Central"/>
</dbReference>
<dbReference type="FunFam" id="3.30.1380.20:FF:000003">
    <property type="entry name" value="Trafficking protein particle complex subunit"/>
    <property type="match status" value="1"/>
</dbReference>
<evidence type="ECO:0000256" key="5">
    <source>
        <dbReference type="ARBA" id="ARBA00022448"/>
    </source>
</evidence>
<dbReference type="SUPFAM" id="SSF111126">
    <property type="entry name" value="Ligand-binding domain in the NO signalling and Golgi transport"/>
    <property type="match status" value="1"/>
</dbReference>
<dbReference type="AlphaFoldDB" id="B3S9Y0"/>
<evidence type="ECO:0000256" key="7">
    <source>
        <dbReference type="ARBA" id="ARBA00022892"/>
    </source>
</evidence>
<dbReference type="InParanoid" id="B3S9Y0"/>
<keyword evidence="5 11" id="KW-0813">Transport</keyword>
<dbReference type="OrthoDB" id="10262857at2759"/>
<evidence type="ECO:0000256" key="9">
    <source>
        <dbReference type="ARBA" id="ARBA00023139"/>
    </source>
</evidence>
<dbReference type="HOGENOM" id="CLU_087110_0_0_1"/>
<keyword evidence="10" id="KW-0449">Lipoprotein</keyword>
<evidence type="ECO:0000256" key="4">
    <source>
        <dbReference type="ARBA" id="ARBA00006218"/>
    </source>
</evidence>
<dbReference type="GO" id="GO:0005783">
    <property type="term" value="C:endoplasmic reticulum"/>
    <property type="evidence" value="ECO:0007669"/>
    <property type="project" value="UniProtKB-SubCell"/>
</dbReference>
<keyword evidence="7 11" id="KW-0931">ER-Golgi transport</keyword>
<comment type="similarity">
    <text evidence="4 11">Belongs to the TRAPP small subunits family. BET3 subfamily.</text>
</comment>
<evidence type="ECO:0000313" key="13">
    <source>
        <dbReference type="Proteomes" id="UP000009022"/>
    </source>
</evidence>
<dbReference type="EMBL" id="DS985260">
    <property type="protein sequence ID" value="EDV20344.1"/>
    <property type="molecule type" value="Genomic_DNA"/>
</dbReference>
<dbReference type="InterPro" id="IPR007194">
    <property type="entry name" value="TRAPP_component"/>
</dbReference>
<dbReference type="PhylomeDB" id="B3S9Y0"/>
<dbReference type="KEGG" id="tad:TRIADDRAFT_50982"/>
<keyword evidence="13" id="KW-1185">Reference proteome</keyword>
<dbReference type="GO" id="GO:0033106">
    <property type="term" value="C:cis-Golgi network membrane"/>
    <property type="evidence" value="ECO:0000318"/>
    <property type="project" value="GO_Central"/>
</dbReference>
<reference evidence="12 13" key="1">
    <citation type="journal article" date="2008" name="Nature">
        <title>The Trichoplax genome and the nature of placozoans.</title>
        <authorList>
            <person name="Srivastava M."/>
            <person name="Begovic E."/>
            <person name="Chapman J."/>
            <person name="Putnam N.H."/>
            <person name="Hellsten U."/>
            <person name="Kawashima T."/>
            <person name="Kuo A."/>
            <person name="Mitros T."/>
            <person name="Salamov A."/>
            <person name="Carpenter M.L."/>
            <person name="Signorovitch A.Y."/>
            <person name="Moreno M.A."/>
            <person name="Kamm K."/>
            <person name="Grimwood J."/>
            <person name="Schmutz J."/>
            <person name="Shapiro H."/>
            <person name="Grigoriev I.V."/>
            <person name="Buss L.W."/>
            <person name="Schierwater B."/>
            <person name="Dellaporta S.L."/>
            <person name="Rokhsar D.S."/>
        </authorList>
    </citation>
    <scope>NUCLEOTIDE SEQUENCE [LARGE SCALE GENOMIC DNA]</scope>
    <source>
        <strain evidence="12 13">Grell-BS-1999</strain>
    </source>
</reference>
<dbReference type="GO" id="GO:0006888">
    <property type="term" value="P:endoplasmic reticulum to Golgi vesicle-mediated transport"/>
    <property type="evidence" value="ECO:0000318"/>
    <property type="project" value="GO_Central"/>
</dbReference>
<keyword evidence="6" id="KW-0256">Endoplasmic reticulum</keyword>
<evidence type="ECO:0000313" key="12">
    <source>
        <dbReference type="EMBL" id="EDV20344.1"/>
    </source>
</evidence>
<dbReference type="STRING" id="10228.B3S9Y0"/>
<keyword evidence="8 11" id="KW-0333">Golgi apparatus</keyword>
<dbReference type="CDD" id="cd14942">
    <property type="entry name" value="TRAPPC3_bet3"/>
    <property type="match status" value="1"/>
</dbReference>
<dbReference type="InterPro" id="IPR024096">
    <property type="entry name" value="NO_sig/Golgi_transp_ligand-bd"/>
</dbReference>